<protein>
    <submittedName>
        <fullName evidence="1">Uncharacterized protein</fullName>
    </submittedName>
</protein>
<reference evidence="1" key="1">
    <citation type="journal article" date="2013" name="J. Plant Res.">
        <title>Effect of fungi and light on seed germination of three Opuntia species from semiarid lands of central Mexico.</title>
        <authorList>
            <person name="Delgado-Sanchez P."/>
            <person name="Jimenez-Bremont J.F."/>
            <person name="Guerrero-Gonzalez Mde L."/>
            <person name="Flores J."/>
        </authorList>
    </citation>
    <scope>NUCLEOTIDE SEQUENCE</scope>
    <source>
        <tissue evidence="1">Cladode</tissue>
    </source>
</reference>
<dbReference type="AlphaFoldDB" id="A0A7C9A1T6"/>
<dbReference type="EMBL" id="GISG01195777">
    <property type="protein sequence ID" value="MBA4657298.1"/>
    <property type="molecule type" value="Transcribed_RNA"/>
</dbReference>
<accession>A0A7C9A1T6</accession>
<reference evidence="1" key="2">
    <citation type="submission" date="2020-07" db="EMBL/GenBank/DDBJ databases">
        <authorList>
            <person name="Vera ALvarez R."/>
            <person name="Arias-Moreno D.M."/>
            <person name="Jimenez-Jacinto V."/>
            <person name="Jimenez-Bremont J.F."/>
            <person name="Swaminathan K."/>
            <person name="Moose S.P."/>
            <person name="Guerrero-Gonzalez M.L."/>
            <person name="Marino-Ramirez L."/>
            <person name="Landsman D."/>
            <person name="Rodriguez-Kessler M."/>
            <person name="Delgado-Sanchez P."/>
        </authorList>
    </citation>
    <scope>NUCLEOTIDE SEQUENCE</scope>
    <source>
        <tissue evidence="1">Cladode</tissue>
    </source>
</reference>
<proteinExistence type="predicted"/>
<sequence>MRDLVTSCSFFLSFESPKSATFGQKSSPRRMFSGLMSQCSTHSRHSSCKYAIALATPRAIRYLVFQSSRGFRSMQLVVVESAPSPSPSLVLFVSSDPMQLDLKR</sequence>
<organism evidence="1">
    <name type="scientific">Opuntia streptacantha</name>
    <name type="common">Prickly pear cactus</name>
    <name type="synonym">Opuntia cardona</name>
    <dbReference type="NCBI Taxonomy" id="393608"/>
    <lineage>
        <taxon>Eukaryota</taxon>
        <taxon>Viridiplantae</taxon>
        <taxon>Streptophyta</taxon>
        <taxon>Embryophyta</taxon>
        <taxon>Tracheophyta</taxon>
        <taxon>Spermatophyta</taxon>
        <taxon>Magnoliopsida</taxon>
        <taxon>eudicotyledons</taxon>
        <taxon>Gunneridae</taxon>
        <taxon>Pentapetalae</taxon>
        <taxon>Caryophyllales</taxon>
        <taxon>Cactineae</taxon>
        <taxon>Cactaceae</taxon>
        <taxon>Opuntioideae</taxon>
        <taxon>Opuntia</taxon>
    </lineage>
</organism>
<name>A0A7C9A1T6_OPUST</name>
<evidence type="ECO:0000313" key="1">
    <source>
        <dbReference type="EMBL" id="MBA4657298.1"/>
    </source>
</evidence>